<feature type="non-terminal residue" evidence="8">
    <location>
        <position position="187"/>
    </location>
</feature>
<keyword evidence="6" id="KW-0479">Metal-binding</keyword>
<evidence type="ECO:0000256" key="3">
    <source>
        <dbReference type="ARBA" id="ARBA00023157"/>
    </source>
</evidence>
<dbReference type="PANTHER" id="PTHR10514:SF27">
    <property type="entry name" value="ANGIOTENSIN-CONVERTING ENZYME"/>
    <property type="match status" value="1"/>
</dbReference>
<accession>A0ABY6K0Q7</accession>
<sequence>MALEKIVFLPFSYLIDLWRWDVFRGNVDNLNDRWSQLRLQYQGLCPPVRCSETDFDPGAKNHVPDNTPLIRHFFKLLCREAGHLGPLHTYGSHAAGDKLAGLLRLGISIPWHDALARMTCGSGKLDARPLLNTSPRSGGTYGTAWAIPPSAGSPATTTSAPRQPSDRTPATIRPRGLSTRISSKSIN</sequence>
<reference evidence="8 9" key="1">
    <citation type="submission" date="2022-01" db="EMBL/GenBank/DDBJ databases">
        <title>A chromosomal length assembly of Cordylochernes scorpioides.</title>
        <authorList>
            <person name="Zeh D."/>
            <person name="Zeh J."/>
        </authorList>
    </citation>
    <scope>NUCLEOTIDE SEQUENCE [LARGE SCALE GENOMIC DNA]</scope>
    <source>
        <strain evidence="8">IN4F17</strain>
        <tissue evidence="8">Whole Body</tissue>
    </source>
</reference>
<evidence type="ECO:0000256" key="6">
    <source>
        <dbReference type="RuleBase" id="RU361144"/>
    </source>
</evidence>
<comment type="cofactor">
    <cofactor evidence="6">
        <name>Zn(2+)</name>
        <dbReference type="ChEBI" id="CHEBI:29105"/>
    </cofactor>
    <text evidence="6">Binds 1 zinc ion per subunit.</text>
</comment>
<dbReference type="SUPFAM" id="SSF55486">
    <property type="entry name" value="Metalloproteases ('zincins'), catalytic domain"/>
    <property type="match status" value="1"/>
</dbReference>
<gene>
    <name evidence="8" type="ORF">LAZ67_1004770</name>
</gene>
<comment type="similarity">
    <text evidence="1 5 6">Belongs to the peptidase M2 family.</text>
</comment>
<comment type="caution">
    <text evidence="5">Lacks conserved residue(s) required for the propagation of feature annotation.</text>
</comment>
<dbReference type="EC" id="3.4.-.-" evidence="6"/>
<proteinExistence type="inferred from homology"/>
<keyword evidence="6" id="KW-0378">Hydrolase</keyword>
<dbReference type="EMBL" id="CP092863">
    <property type="protein sequence ID" value="UYV61415.1"/>
    <property type="molecule type" value="Genomic_DNA"/>
</dbReference>
<dbReference type="Proteomes" id="UP001235939">
    <property type="component" value="Chromosome 01"/>
</dbReference>
<feature type="region of interest" description="Disordered" evidence="7">
    <location>
        <begin position="141"/>
        <end position="187"/>
    </location>
</feature>
<organism evidence="8 9">
    <name type="scientific">Cordylochernes scorpioides</name>
    <dbReference type="NCBI Taxonomy" id="51811"/>
    <lineage>
        <taxon>Eukaryota</taxon>
        <taxon>Metazoa</taxon>
        <taxon>Ecdysozoa</taxon>
        <taxon>Arthropoda</taxon>
        <taxon>Chelicerata</taxon>
        <taxon>Arachnida</taxon>
        <taxon>Pseudoscorpiones</taxon>
        <taxon>Cheliferoidea</taxon>
        <taxon>Chernetidae</taxon>
        <taxon>Cordylochernes</taxon>
    </lineage>
</organism>
<dbReference type="PANTHER" id="PTHR10514">
    <property type="entry name" value="ANGIOTENSIN-CONVERTING ENZYME"/>
    <property type="match status" value="1"/>
</dbReference>
<feature type="compositionally biased region" description="Polar residues" evidence="7">
    <location>
        <begin position="153"/>
        <end position="168"/>
    </location>
</feature>
<keyword evidence="6" id="KW-0862">Zinc</keyword>
<evidence type="ECO:0000256" key="5">
    <source>
        <dbReference type="PROSITE-ProRule" id="PRU01355"/>
    </source>
</evidence>
<keyword evidence="6" id="KW-0121">Carboxypeptidase</keyword>
<evidence type="ECO:0000313" key="8">
    <source>
        <dbReference type="EMBL" id="UYV61415.1"/>
    </source>
</evidence>
<dbReference type="InterPro" id="IPR001548">
    <property type="entry name" value="Peptidase_M2"/>
</dbReference>
<evidence type="ECO:0000256" key="4">
    <source>
        <dbReference type="ARBA" id="ARBA00023180"/>
    </source>
</evidence>
<evidence type="ECO:0000256" key="1">
    <source>
        <dbReference type="ARBA" id="ARBA00008139"/>
    </source>
</evidence>
<protein>
    <recommendedName>
        <fullName evidence="6">Angiotensin-converting enzyme</fullName>
        <ecNumber evidence="6">3.4.-.-</ecNumber>
    </recommendedName>
</protein>
<keyword evidence="2" id="KW-0732">Signal</keyword>
<keyword evidence="9" id="KW-1185">Reference proteome</keyword>
<name>A0ABY6K0Q7_9ARAC</name>
<keyword evidence="6" id="KW-0645">Protease</keyword>
<dbReference type="PRINTS" id="PR00791">
    <property type="entry name" value="PEPDIPTASEA"/>
</dbReference>
<evidence type="ECO:0000256" key="7">
    <source>
        <dbReference type="SAM" id="MobiDB-lite"/>
    </source>
</evidence>
<dbReference type="PROSITE" id="PS52011">
    <property type="entry name" value="PEPTIDASE_M2"/>
    <property type="match status" value="1"/>
</dbReference>
<keyword evidence="6" id="KW-0482">Metalloprotease</keyword>
<dbReference type="Pfam" id="PF01401">
    <property type="entry name" value="Peptidase_M2"/>
    <property type="match status" value="1"/>
</dbReference>
<keyword evidence="3" id="KW-1015">Disulfide bond</keyword>
<keyword evidence="4 6" id="KW-0325">Glycoprotein</keyword>
<evidence type="ECO:0000256" key="2">
    <source>
        <dbReference type="ARBA" id="ARBA00022729"/>
    </source>
</evidence>
<evidence type="ECO:0000313" key="9">
    <source>
        <dbReference type="Proteomes" id="UP001235939"/>
    </source>
</evidence>